<keyword evidence="1" id="KW-0812">Transmembrane</keyword>
<dbReference type="HOGENOM" id="CLU_110344_0_0_1"/>
<reference evidence="2 3" key="1">
    <citation type="submission" date="2015-01" db="EMBL/GenBank/DDBJ databases">
        <title>The Genome Sequence of Exophiala mesophila CBS40295.</title>
        <authorList>
            <consortium name="The Broad Institute Genomics Platform"/>
            <person name="Cuomo C."/>
            <person name="de Hoog S."/>
            <person name="Gorbushina A."/>
            <person name="Stielow B."/>
            <person name="Teixiera M."/>
            <person name="Abouelleil A."/>
            <person name="Chapman S.B."/>
            <person name="Priest M."/>
            <person name="Young S.K."/>
            <person name="Wortman J."/>
            <person name="Nusbaum C."/>
            <person name="Birren B."/>
        </authorList>
    </citation>
    <scope>NUCLEOTIDE SEQUENCE [LARGE SCALE GENOMIC DNA]</scope>
    <source>
        <strain evidence="2 3">CBS 40295</strain>
    </source>
</reference>
<dbReference type="OMA" id="YFNAFRA"/>
<dbReference type="VEuPathDB" id="FungiDB:PV10_02481"/>
<proteinExistence type="predicted"/>
<evidence type="ECO:0000313" key="3">
    <source>
        <dbReference type="Proteomes" id="UP000054302"/>
    </source>
</evidence>
<dbReference type="STRING" id="212818.A0A0D2A6U8"/>
<name>A0A0D2A6U8_EXOME</name>
<evidence type="ECO:0000313" key="2">
    <source>
        <dbReference type="EMBL" id="KIV94748.1"/>
    </source>
</evidence>
<dbReference type="RefSeq" id="XP_016226322.1">
    <property type="nucleotide sequence ID" value="XM_016366804.1"/>
</dbReference>
<dbReference type="GeneID" id="27320326"/>
<gene>
    <name evidence="2" type="ORF">PV10_02481</name>
</gene>
<feature type="transmembrane region" description="Helical" evidence="1">
    <location>
        <begin position="44"/>
        <end position="64"/>
    </location>
</feature>
<keyword evidence="1" id="KW-0472">Membrane</keyword>
<dbReference type="EMBL" id="KN847521">
    <property type="protein sequence ID" value="KIV94748.1"/>
    <property type="molecule type" value="Genomic_DNA"/>
</dbReference>
<dbReference type="OrthoDB" id="3365267at2759"/>
<accession>A0A0D2A6U8</accession>
<evidence type="ECO:0000256" key="1">
    <source>
        <dbReference type="SAM" id="Phobius"/>
    </source>
</evidence>
<dbReference type="Proteomes" id="UP000054302">
    <property type="component" value="Unassembled WGS sequence"/>
</dbReference>
<protein>
    <recommendedName>
        <fullName evidence="4">Transmembrane protein</fullName>
    </recommendedName>
</protein>
<evidence type="ECO:0008006" key="4">
    <source>
        <dbReference type="Google" id="ProtNLM"/>
    </source>
</evidence>
<keyword evidence="3" id="KW-1185">Reference proteome</keyword>
<sequence>MSAASFAALRRSQGDELAKLAEDHFKHDLNEEDRDLVRKAASKFSTHALIGSLAGIAFGGYLAFRVRANRTKMYQAFRAREKPVAVRFADGREEAIPDVTPLLKPTPVGDIAAYTFFGLGGLFVGGELGLLTGSWSARRTISNDPTTKARLEKAFKSFRADVLRKQIDELERGNKETLLEEGF</sequence>
<keyword evidence="1" id="KW-1133">Transmembrane helix</keyword>
<dbReference type="AlphaFoldDB" id="A0A0D2A6U8"/>
<organism evidence="2 3">
    <name type="scientific">Exophiala mesophila</name>
    <name type="common">Black yeast-like fungus</name>
    <dbReference type="NCBI Taxonomy" id="212818"/>
    <lineage>
        <taxon>Eukaryota</taxon>
        <taxon>Fungi</taxon>
        <taxon>Dikarya</taxon>
        <taxon>Ascomycota</taxon>
        <taxon>Pezizomycotina</taxon>
        <taxon>Eurotiomycetes</taxon>
        <taxon>Chaetothyriomycetidae</taxon>
        <taxon>Chaetothyriales</taxon>
        <taxon>Herpotrichiellaceae</taxon>
        <taxon>Exophiala</taxon>
    </lineage>
</organism>